<evidence type="ECO:0000313" key="2">
    <source>
        <dbReference type="Proteomes" id="UP000789860"/>
    </source>
</evidence>
<keyword evidence="2" id="KW-1185">Reference proteome</keyword>
<protein>
    <submittedName>
        <fullName evidence="1">8872_t:CDS:1</fullName>
    </submittedName>
</protein>
<reference evidence="1" key="1">
    <citation type="submission" date="2021-06" db="EMBL/GenBank/DDBJ databases">
        <authorList>
            <person name="Kallberg Y."/>
            <person name="Tangrot J."/>
            <person name="Rosling A."/>
        </authorList>
    </citation>
    <scope>NUCLEOTIDE SEQUENCE</scope>
    <source>
        <strain evidence="1">AU212A</strain>
    </source>
</reference>
<sequence length="295" mass="32925">MFFKVLTCTPSSSKLRDCVGKHYRGNDRDRNKNNYDASDRDRNHYRGNSGYNSTNRDKKNNRNAKNRKSNNNAKFKFIPPKTTSISSNIAMLSIPTSLSRSLTTTQSIPTSSSRSDILSTPTFTNHNSAADTAGSDNVANPFSPDSPFRVIIIIGIIIVVLIALIASYFLLRKAFFVKKRYDSNKRHLLDRSTAGTDLGISWANSLNNDAEIRPPTTAITSNRSSMAQFDQLINIDLSEDNSSNYFVNISGVQDFLEPARRSSAFLDGFDYVEPEVPFENIENEVIQQPAAAFLN</sequence>
<organism evidence="1 2">
    <name type="scientific">Scutellospora calospora</name>
    <dbReference type="NCBI Taxonomy" id="85575"/>
    <lineage>
        <taxon>Eukaryota</taxon>
        <taxon>Fungi</taxon>
        <taxon>Fungi incertae sedis</taxon>
        <taxon>Mucoromycota</taxon>
        <taxon>Glomeromycotina</taxon>
        <taxon>Glomeromycetes</taxon>
        <taxon>Diversisporales</taxon>
        <taxon>Gigasporaceae</taxon>
        <taxon>Scutellospora</taxon>
    </lineage>
</organism>
<evidence type="ECO:0000313" key="1">
    <source>
        <dbReference type="EMBL" id="CAG8441104.1"/>
    </source>
</evidence>
<accession>A0ACA9JXJ9</accession>
<gene>
    <name evidence="1" type="ORF">SCALOS_LOCUS628</name>
</gene>
<name>A0ACA9JXJ9_9GLOM</name>
<dbReference type="Proteomes" id="UP000789860">
    <property type="component" value="Unassembled WGS sequence"/>
</dbReference>
<dbReference type="EMBL" id="CAJVPM010000312">
    <property type="protein sequence ID" value="CAG8441104.1"/>
    <property type="molecule type" value="Genomic_DNA"/>
</dbReference>
<comment type="caution">
    <text evidence="1">The sequence shown here is derived from an EMBL/GenBank/DDBJ whole genome shotgun (WGS) entry which is preliminary data.</text>
</comment>
<proteinExistence type="predicted"/>